<accession>A0A7Y9NM24</accession>
<name>A0A7Y9NM24_9BACT</name>
<dbReference type="AlphaFoldDB" id="A0A7Y9NM24"/>
<proteinExistence type="predicted"/>
<keyword evidence="1" id="KW-0808">Transferase</keyword>
<reference evidence="1 2" key="1">
    <citation type="submission" date="2020-07" db="EMBL/GenBank/DDBJ databases">
        <title>Genomic Encyclopedia of Type Strains, Phase IV (KMG-V): Genome sequencing to study the core and pangenomes of soil and plant-associated prokaryotes.</title>
        <authorList>
            <person name="Whitman W."/>
        </authorList>
    </citation>
    <scope>NUCLEOTIDE SEQUENCE [LARGE SCALE GENOMIC DNA]</scope>
    <source>
        <strain evidence="1 2">M8UP30</strain>
    </source>
</reference>
<evidence type="ECO:0000313" key="2">
    <source>
        <dbReference type="Proteomes" id="UP000534186"/>
    </source>
</evidence>
<comment type="caution">
    <text evidence="1">The sequence shown here is derived from an EMBL/GenBank/DDBJ whole genome shotgun (WGS) entry which is preliminary data.</text>
</comment>
<dbReference type="EMBL" id="JACCCV010000001">
    <property type="protein sequence ID" value="NYF51879.1"/>
    <property type="molecule type" value="Genomic_DNA"/>
</dbReference>
<gene>
    <name evidence="1" type="ORF">HDF12_002244</name>
</gene>
<evidence type="ECO:0000313" key="1">
    <source>
        <dbReference type="EMBL" id="NYF51879.1"/>
    </source>
</evidence>
<dbReference type="Proteomes" id="UP000534186">
    <property type="component" value="Unassembled WGS sequence"/>
</dbReference>
<protein>
    <submittedName>
        <fullName evidence="1">CobQ-like glutamine amidotransferase family enzyme</fullName>
    </submittedName>
</protein>
<keyword evidence="1" id="KW-0315">Glutamine amidotransferase</keyword>
<organism evidence="1 2">
    <name type="scientific">Tunturiibacter lichenicola</name>
    <dbReference type="NCBI Taxonomy" id="2051959"/>
    <lineage>
        <taxon>Bacteria</taxon>
        <taxon>Pseudomonadati</taxon>
        <taxon>Acidobacteriota</taxon>
        <taxon>Terriglobia</taxon>
        <taxon>Terriglobales</taxon>
        <taxon>Acidobacteriaceae</taxon>
        <taxon>Tunturiibacter</taxon>
    </lineage>
</organism>
<sequence>MQNIHYKGVAAKILCLSYLATPILAANPKFARVFLLP</sequence>
<dbReference type="GO" id="GO:0016740">
    <property type="term" value="F:transferase activity"/>
    <property type="evidence" value="ECO:0007669"/>
    <property type="project" value="UniProtKB-KW"/>
</dbReference>